<evidence type="ECO:0000313" key="2">
    <source>
        <dbReference type="Proteomes" id="UP000029120"/>
    </source>
</evidence>
<dbReference type="Gramene" id="KFK22129">
    <property type="protein sequence ID" value="KFK22129"/>
    <property type="gene ID" value="AALP_AAs52445U000100"/>
</dbReference>
<feature type="non-terminal residue" evidence="1">
    <location>
        <position position="47"/>
    </location>
</feature>
<protein>
    <submittedName>
        <fullName evidence="1">Uncharacterized protein</fullName>
    </submittedName>
</protein>
<dbReference type="EMBL" id="KL992263">
    <property type="protein sequence ID" value="KFK22129.1"/>
    <property type="molecule type" value="Genomic_DNA"/>
</dbReference>
<reference evidence="2" key="1">
    <citation type="journal article" date="2015" name="Nat. Plants">
        <title>Genome expansion of Arabis alpina linked with retrotransposition and reduced symmetric DNA methylation.</title>
        <authorList>
            <person name="Willing E.M."/>
            <person name="Rawat V."/>
            <person name="Mandakova T."/>
            <person name="Maumus F."/>
            <person name="James G.V."/>
            <person name="Nordstroem K.J."/>
            <person name="Becker C."/>
            <person name="Warthmann N."/>
            <person name="Chica C."/>
            <person name="Szarzynska B."/>
            <person name="Zytnicki M."/>
            <person name="Albani M.C."/>
            <person name="Kiefer C."/>
            <person name="Bergonzi S."/>
            <person name="Castaings L."/>
            <person name="Mateos J.L."/>
            <person name="Berns M.C."/>
            <person name="Bujdoso N."/>
            <person name="Piofczyk T."/>
            <person name="de Lorenzo L."/>
            <person name="Barrero-Sicilia C."/>
            <person name="Mateos I."/>
            <person name="Piednoel M."/>
            <person name="Hagmann J."/>
            <person name="Chen-Min-Tao R."/>
            <person name="Iglesias-Fernandez R."/>
            <person name="Schuster S.C."/>
            <person name="Alonso-Blanco C."/>
            <person name="Roudier F."/>
            <person name="Carbonero P."/>
            <person name="Paz-Ares J."/>
            <person name="Davis S.J."/>
            <person name="Pecinka A."/>
            <person name="Quesneville H."/>
            <person name="Colot V."/>
            <person name="Lysak M.A."/>
            <person name="Weigel D."/>
            <person name="Coupland G."/>
            <person name="Schneeberger K."/>
        </authorList>
    </citation>
    <scope>NUCLEOTIDE SEQUENCE [LARGE SCALE GENOMIC DNA]</scope>
    <source>
        <strain evidence="2">cv. Pajares</strain>
    </source>
</reference>
<organism evidence="1 2">
    <name type="scientific">Arabis alpina</name>
    <name type="common">Alpine rock-cress</name>
    <dbReference type="NCBI Taxonomy" id="50452"/>
    <lineage>
        <taxon>Eukaryota</taxon>
        <taxon>Viridiplantae</taxon>
        <taxon>Streptophyta</taxon>
        <taxon>Embryophyta</taxon>
        <taxon>Tracheophyta</taxon>
        <taxon>Spermatophyta</taxon>
        <taxon>Magnoliopsida</taxon>
        <taxon>eudicotyledons</taxon>
        <taxon>Gunneridae</taxon>
        <taxon>Pentapetalae</taxon>
        <taxon>rosids</taxon>
        <taxon>malvids</taxon>
        <taxon>Brassicales</taxon>
        <taxon>Brassicaceae</taxon>
        <taxon>Arabideae</taxon>
        <taxon>Arabis</taxon>
    </lineage>
</organism>
<name>A0A087FWX7_ARAAL</name>
<accession>A0A087FWX7</accession>
<dbReference type="AlphaFoldDB" id="A0A087FWX7"/>
<gene>
    <name evidence="1" type="ORF">AALP_AAs52445U000100</name>
</gene>
<sequence length="47" mass="5529">MSSSSLEVYNKSVYAFAINHIKNMIVSVKRWNSSFQRLKSFPNRHIL</sequence>
<dbReference type="Proteomes" id="UP000029120">
    <property type="component" value="Unassembled WGS sequence"/>
</dbReference>
<proteinExistence type="predicted"/>
<evidence type="ECO:0000313" key="1">
    <source>
        <dbReference type="EMBL" id="KFK22129.1"/>
    </source>
</evidence>
<keyword evidence="2" id="KW-1185">Reference proteome</keyword>